<accession>A0ACB7ZX01</accession>
<protein>
    <submittedName>
        <fullName evidence="1">Uncharacterized protein</fullName>
    </submittedName>
</protein>
<reference evidence="1" key="1">
    <citation type="journal article" date="2021" name="New Phytol.">
        <title>Evolutionary innovations through gain and loss of genes in the ectomycorrhizal Boletales.</title>
        <authorList>
            <person name="Wu G."/>
            <person name="Miyauchi S."/>
            <person name="Morin E."/>
            <person name="Kuo A."/>
            <person name="Drula E."/>
            <person name="Varga T."/>
            <person name="Kohler A."/>
            <person name="Feng B."/>
            <person name="Cao Y."/>
            <person name="Lipzen A."/>
            <person name="Daum C."/>
            <person name="Hundley H."/>
            <person name="Pangilinan J."/>
            <person name="Johnson J."/>
            <person name="Barry K."/>
            <person name="LaButti K."/>
            <person name="Ng V."/>
            <person name="Ahrendt S."/>
            <person name="Min B."/>
            <person name="Choi I.G."/>
            <person name="Park H."/>
            <person name="Plett J.M."/>
            <person name="Magnuson J."/>
            <person name="Spatafora J.W."/>
            <person name="Nagy L.G."/>
            <person name="Henrissat B."/>
            <person name="Grigoriev I.V."/>
            <person name="Yang Z.L."/>
            <person name="Xu J."/>
            <person name="Martin F.M."/>
        </authorList>
    </citation>
    <scope>NUCLEOTIDE SEQUENCE</scope>
    <source>
        <strain evidence="1">ATCC 28755</strain>
    </source>
</reference>
<keyword evidence="2" id="KW-1185">Reference proteome</keyword>
<sequence length="531" mass="62233">MFSRPQYPRPNYYYPHTPLQHTGQPAGFRMPPTPKPCFNPFVQVPLVPTCAKMSPHIAGMFGPPQLDNRKFVIDDNAPPNNPLSFSTFVPPPANVRPTRAFPHPPQKFNHAQQQNIPGQFPGPASPTSTPLPPSPPSSPVSRKKYGPKHLSFSRFTTNTKRVRNGRHREAAIKALKSKGLMRRNRYEALQEDVRVELATLQDEIEETMEDDDLTDEDRIFMKQFVNLNMDHVYRNDLIEFRELGRRAADGDASRKRAHAKRDRKASRLYKRERAEEEERAENEEREAEERARAQELEAAITRQQAMRLWEREFDRRRRQEQDDRAARERQNREEATRQEQREREQREREERERRIREEAQRQEQARQEAERQAREAEKRAKEAEFRAREAERIAAEAAALAAQRLAKTVAQFDLYDAKWHELRTNKQLPVVFFYELPWPLLDHPVPISPANITYEALQAFIFHPHRPRMEGKSRRDRVKADMLKYHPDKFDSLTLCKVSPPEQSQAAEISGIVARLLTQIMAEEIEREKRN</sequence>
<evidence type="ECO:0000313" key="1">
    <source>
        <dbReference type="EMBL" id="KAH7905606.1"/>
    </source>
</evidence>
<organism evidence="1 2">
    <name type="scientific">Hygrophoropsis aurantiaca</name>
    <dbReference type="NCBI Taxonomy" id="72124"/>
    <lineage>
        <taxon>Eukaryota</taxon>
        <taxon>Fungi</taxon>
        <taxon>Dikarya</taxon>
        <taxon>Basidiomycota</taxon>
        <taxon>Agaricomycotina</taxon>
        <taxon>Agaricomycetes</taxon>
        <taxon>Agaricomycetidae</taxon>
        <taxon>Boletales</taxon>
        <taxon>Coniophorineae</taxon>
        <taxon>Hygrophoropsidaceae</taxon>
        <taxon>Hygrophoropsis</taxon>
    </lineage>
</organism>
<evidence type="ECO:0000313" key="2">
    <source>
        <dbReference type="Proteomes" id="UP000790377"/>
    </source>
</evidence>
<proteinExistence type="predicted"/>
<gene>
    <name evidence="1" type="ORF">BJ138DRAFT_1164408</name>
</gene>
<comment type="caution">
    <text evidence="1">The sequence shown here is derived from an EMBL/GenBank/DDBJ whole genome shotgun (WGS) entry which is preliminary data.</text>
</comment>
<name>A0ACB7ZX01_9AGAM</name>
<dbReference type="Proteomes" id="UP000790377">
    <property type="component" value="Unassembled WGS sequence"/>
</dbReference>
<dbReference type="EMBL" id="MU268156">
    <property type="protein sequence ID" value="KAH7905606.1"/>
    <property type="molecule type" value="Genomic_DNA"/>
</dbReference>